<dbReference type="AntiFam" id="ANF00164">
    <property type="entry name" value="Shadow ORF (opposite btuB)"/>
</dbReference>
<protein>
    <submittedName>
        <fullName evidence="1">Uncharacterized protein</fullName>
    </submittedName>
</protein>
<dbReference type="AlphaFoldDB" id="B9TGF6"/>
<reference evidence="2" key="1">
    <citation type="journal article" date="2010" name="Nat. Biotechnol.">
        <title>Draft genome sequence of the oilseed species Ricinus communis.</title>
        <authorList>
            <person name="Chan A.P."/>
            <person name="Crabtree J."/>
            <person name="Zhao Q."/>
            <person name="Lorenzi H."/>
            <person name="Orvis J."/>
            <person name="Puiu D."/>
            <person name="Melake-Berhan A."/>
            <person name="Jones K.M."/>
            <person name="Redman J."/>
            <person name="Chen G."/>
            <person name="Cahoon E.B."/>
            <person name="Gedil M."/>
            <person name="Stanke M."/>
            <person name="Haas B.J."/>
            <person name="Wortman J.R."/>
            <person name="Fraser-Liggett C.M."/>
            <person name="Ravel J."/>
            <person name="Rabinowicz P.D."/>
        </authorList>
    </citation>
    <scope>NUCLEOTIDE SEQUENCE [LARGE SCALE GENOMIC DNA]</scope>
    <source>
        <strain evidence="2">cv. Hale</strain>
    </source>
</reference>
<accession>B9TGF6</accession>
<proteinExistence type="predicted"/>
<organism evidence="1 2">
    <name type="scientific">Ricinus communis</name>
    <name type="common">Castor bean</name>
    <dbReference type="NCBI Taxonomy" id="3988"/>
    <lineage>
        <taxon>Eukaryota</taxon>
        <taxon>Viridiplantae</taxon>
        <taxon>Streptophyta</taxon>
        <taxon>Embryophyta</taxon>
        <taxon>Tracheophyta</taxon>
        <taxon>Spermatophyta</taxon>
        <taxon>Magnoliopsida</taxon>
        <taxon>eudicotyledons</taxon>
        <taxon>Gunneridae</taxon>
        <taxon>Pentapetalae</taxon>
        <taxon>rosids</taxon>
        <taxon>fabids</taxon>
        <taxon>Malpighiales</taxon>
        <taxon>Euphorbiaceae</taxon>
        <taxon>Acalyphoideae</taxon>
        <taxon>Acalypheae</taxon>
        <taxon>Ricinus</taxon>
    </lineage>
</organism>
<dbReference type="EMBL" id="EQ980614">
    <property type="protein sequence ID" value="EEF25057.1"/>
    <property type="molecule type" value="Genomic_DNA"/>
</dbReference>
<keyword evidence="2" id="KW-1185">Reference proteome</keyword>
<dbReference type="InParanoid" id="B9TGF6"/>
<dbReference type="Proteomes" id="UP000008311">
    <property type="component" value="Unassembled WGS sequence"/>
</dbReference>
<gene>
    <name evidence="1" type="ORF">RCOM_1902470</name>
</gene>
<evidence type="ECO:0000313" key="2">
    <source>
        <dbReference type="Proteomes" id="UP000008311"/>
    </source>
</evidence>
<sequence>RIGRVAGRLDEFLAARIVDADDVVFAQLLGGAGVEGDLLVGVQRGAVFVVIQDAGALLADDGVRRQAFAGIRVLRVLVGRRGEVGRGGVAAGAQRWRAAQIGQHLGGAQVSAVRCGQAAALVGIDGGVEAPAVAFQVALAPGGGDALFIAAAFFLGLHGLRGHLRAFELGLGDEVDHAADGVGTVDRRGAVAQHFDAGDGAHRNHVQVGVAVGDGLVGQAAAVQQHQRAVHAQAAQVDVGAGAGVRWRQRGRLRQRHHEVGQRGHALLDQVFGLDAGDRQRCFVGDALDAGAGHFDAGHVGIIGLCGSLVG</sequence>
<feature type="non-terminal residue" evidence="1">
    <location>
        <position position="1"/>
    </location>
</feature>
<name>B9TGF6_RICCO</name>
<evidence type="ECO:0000313" key="1">
    <source>
        <dbReference type="EMBL" id="EEF25057.1"/>
    </source>
</evidence>